<evidence type="ECO:0000256" key="2">
    <source>
        <dbReference type="ARBA" id="ARBA00022723"/>
    </source>
</evidence>
<dbReference type="NCBIfam" id="TIGR00857">
    <property type="entry name" value="pyrC_multi"/>
    <property type="match status" value="1"/>
</dbReference>
<dbReference type="SUPFAM" id="SSF51338">
    <property type="entry name" value="Composite domain of metallo-dependent hydrolases"/>
    <property type="match status" value="1"/>
</dbReference>
<dbReference type="PANTHER" id="PTHR43668:SF2">
    <property type="entry name" value="ALLANTOINASE"/>
    <property type="match status" value="1"/>
</dbReference>
<comment type="cofactor">
    <cofactor evidence="1">
        <name>Zn(2+)</name>
        <dbReference type="ChEBI" id="CHEBI:29105"/>
    </cofactor>
</comment>
<dbReference type="GO" id="GO:0005737">
    <property type="term" value="C:cytoplasm"/>
    <property type="evidence" value="ECO:0007669"/>
    <property type="project" value="TreeGrafter"/>
</dbReference>
<dbReference type="Gene3D" id="3.20.20.140">
    <property type="entry name" value="Metal-dependent hydrolases"/>
    <property type="match status" value="1"/>
</dbReference>
<dbReference type="EMBL" id="PGCL01000002">
    <property type="protein sequence ID" value="TAJ44758.1"/>
    <property type="molecule type" value="Genomic_DNA"/>
</dbReference>
<keyword evidence="5" id="KW-1185">Reference proteome</keyword>
<comment type="caution">
    <text evidence="4">The sequence shown here is derived from an EMBL/GenBank/DDBJ whole genome shotgun (WGS) entry which is preliminary data.</text>
</comment>
<dbReference type="InterPro" id="IPR050138">
    <property type="entry name" value="DHOase/Allantoinase_Hydrolase"/>
</dbReference>
<dbReference type="GO" id="GO:0004038">
    <property type="term" value="F:allantoinase activity"/>
    <property type="evidence" value="ECO:0007669"/>
    <property type="project" value="TreeGrafter"/>
</dbReference>
<evidence type="ECO:0000256" key="1">
    <source>
        <dbReference type="ARBA" id="ARBA00001947"/>
    </source>
</evidence>
<gene>
    <name evidence="4" type="ORF">CUJ86_05535</name>
</gene>
<sequence>MSDPAECVIRNAVLPSGRVADLVLGGGRLLHIGAGVRADETIDASGLICVPGAVDMHTHLRGGPQRAKEDWKSGTMSALFGGVTVVVDQPNTVPPLVDPAAFAARVAEARENALCAFGVNGGVVAGADLPALWRAGALAFGEIFAGPSSYGAAVPLPVLAESFTAIQGLGALATIHAEDPLPGAPEDLRDHDRLRPAATEAAAVQDVCTITPPGLSIHFCHMSTAAAVDAACGSVEVTPHHLFLSLEGFEADDTHARMNPPLRSEIERKGLWSRWERIDAVASDHAPHTAAEKAVTFADAPSGVPGVETMVPLLMAAVLGKRISLSSLIQKTALNPARILGIIPAGFTPGERADFAFYPRRTERIEPDHLHTKCEWTPFEGMEASFPQYVVMEGRCTVRNGDLLPTRGRWIPGGGYIGTADR</sequence>
<dbReference type="InterPro" id="IPR032466">
    <property type="entry name" value="Metal_Hydrolase"/>
</dbReference>
<proteinExistence type="predicted"/>
<accession>A0A483CTW7</accession>
<evidence type="ECO:0000256" key="3">
    <source>
        <dbReference type="ARBA" id="ARBA00022801"/>
    </source>
</evidence>
<dbReference type="GO" id="GO:0006145">
    <property type="term" value="P:purine nucleobase catabolic process"/>
    <property type="evidence" value="ECO:0007669"/>
    <property type="project" value="TreeGrafter"/>
</dbReference>
<dbReference type="OrthoDB" id="50279at2157"/>
<organism evidence="4 5">
    <name type="scientific">Methanofollis fontis</name>
    <dbReference type="NCBI Taxonomy" id="2052832"/>
    <lineage>
        <taxon>Archaea</taxon>
        <taxon>Methanobacteriati</taxon>
        <taxon>Methanobacteriota</taxon>
        <taxon>Stenosarchaea group</taxon>
        <taxon>Methanomicrobia</taxon>
        <taxon>Methanomicrobiales</taxon>
        <taxon>Methanomicrobiaceae</taxon>
        <taxon>Methanofollis</taxon>
    </lineage>
</organism>
<keyword evidence="2" id="KW-0479">Metal-binding</keyword>
<dbReference type="SUPFAM" id="SSF51556">
    <property type="entry name" value="Metallo-dependent hydrolases"/>
    <property type="match status" value="1"/>
</dbReference>
<reference evidence="4 5" key="1">
    <citation type="submission" date="2017-11" db="EMBL/GenBank/DDBJ databases">
        <title>Isolation and Characterization of Methanofollis Species from Methane Seep Offshore SW Taiwan.</title>
        <authorList>
            <person name="Teng N.-H."/>
            <person name="Lai M.-C."/>
            <person name="Chen S.-C."/>
        </authorList>
    </citation>
    <scope>NUCLEOTIDE SEQUENCE [LARGE SCALE GENOMIC DNA]</scope>
    <source>
        <strain evidence="4 5">FWC-SCC2</strain>
    </source>
</reference>
<dbReference type="PROSITE" id="PS00483">
    <property type="entry name" value="DIHYDROOROTASE_2"/>
    <property type="match status" value="1"/>
</dbReference>
<protein>
    <submittedName>
        <fullName evidence="4">Dihydroorotase</fullName>
    </submittedName>
</protein>
<name>A0A483CTW7_9EURY</name>
<evidence type="ECO:0000313" key="5">
    <source>
        <dbReference type="Proteomes" id="UP000292580"/>
    </source>
</evidence>
<keyword evidence="3" id="KW-0378">Hydrolase</keyword>
<dbReference type="InterPro" id="IPR002195">
    <property type="entry name" value="Dihydroorotase_CS"/>
</dbReference>
<dbReference type="PANTHER" id="PTHR43668">
    <property type="entry name" value="ALLANTOINASE"/>
    <property type="match status" value="1"/>
</dbReference>
<dbReference type="InterPro" id="IPR011059">
    <property type="entry name" value="Metal-dep_hydrolase_composite"/>
</dbReference>
<evidence type="ECO:0000313" key="4">
    <source>
        <dbReference type="EMBL" id="TAJ44758.1"/>
    </source>
</evidence>
<dbReference type="Proteomes" id="UP000292580">
    <property type="component" value="Unassembled WGS sequence"/>
</dbReference>
<dbReference type="AlphaFoldDB" id="A0A483CTW7"/>
<dbReference type="RefSeq" id="WP_130646561.1">
    <property type="nucleotide sequence ID" value="NZ_PGCL01000002.1"/>
</dbReference>
<dbReference type="GO" id="GO:0046872">
    <property type="term" value="F:metal ion binding"/>
    <property type="evidence" value="ECO:0007669"/>
    <property type="project" value="UniProtKB-KW"/>
</dbReference>